<reference evidence="2 3" key="1">
    <citation type="submission" date="2013-11" db="EMBL/GenBank/DDBJ databases">
        <title>The Genome Sequence of Phytophthora parasitica P1569.</title>
        <authorList>
            <consortium name="The Broad Institute Genomics Platform"/>
            <person name="Russ C."/>
            <person name="Tyler B."/>
            <person name="Panabieres F."/>
            <person name="Shan W."/>
            <person name="Tripathy S."/>
            <person name="Grunwald N."/>
            <person name="Machado M."/>
            <person name="Johnson C.S."/>
            <person name="Arredondo F."/>
            <person name="Hong C."/>
            <person name="Coffey M."/>
            <person name="Young S.K."/>
            <person name="Zeng Q."/>
            <person name="Gargeya S."/>
            <person name="Fitzgerald M."/>
            <person name="Abouelleil A."/>
            <person name="Alvarado L."/>
            <person name="Chapman S.B."/>
            <person name="Gainer-Dewar J."/>
            <person name="Goldberg J."/>
            <person name="Griggs A."/>
            <person name="Gujja S."/>
            <person name="Hansen M."/>
            <person name="Howarth C."/>
            <person name="Imamovic A."/>
            <person name="Ireland A."/>
            <person name="Larimer J."/>
            <person name="McCowan C."/>
            <person name="Murphy C."/>
            <person name="Pearson M."/>
            <person name="Poon T.W."/>
            <person name="Priest M."/>
            <person name="Roberts A."/>
            <person name="Saif S."/>
            <person name="Shea T."/>
            <person name="Sykes S."/>
            <person name="Wortman J."/>
            <person name="Nusbaum C."/>
            <person name="Birren B."/>
        </authorList>
    </citation>
    <scope>NUCLEOTIDE SEQUENCE [LARGE SCALE GENOMIC DNA]</scope>
    <source>
        <strain evidence="2 3">P1569</strain>
    </source>
</reference>
<dbReference type="Proteomes" id="UP000018721">
    <property type="component" value="Unassembled WGS sequence"/>
</dbReference>
<comment type="caution">
    <text evidence="2">The sequence shown here is derived from an EMBL/GenBank/DDBJ whole genome shotgun (WGS) entry which is preliminary data.</text>
</comment>
<accession>V9F4R4</accession>
<organism evidence="2 3">
    <name type="scientific">Phytophthora nicotianae P1569</name>
    <dbReference type="NCBI Taxonomy" id="1317065"/>
    <lineage>
        <taxon>Eukaryota</taxon>
        <taxon>Sar</taxon>
        <taxon>Stramenopiles</taxon>
        <taxon>Oomycota</taxon>
        <taxon>Peronosporomycetes</taxon>
        <taxon>Peronosporales</taxon>
        <taxon>Peronosporaceae</taxon>
        <taxon>Phytophthora</taxon>
    </lineage>
</organism>
<gene>
    <name evidence="2" type="ORF">F443_09118</name>
</gene>
<evidence type="ECO:0000313" key="3">
    <source>
        <dbReference type="Proteomes" id="UP000018721"/>
    </source>
</evidence>
<evidence type="ECO:0000256" key="1">
    <source>
        <dbReference type="SAM" id="MobiDB-lite"/>
    </source>
</evidence>
<evidence type="ECO:0000313" key="2">
    <source>
        <dbReference type="EMBL" id="ETI46489.1"/>
    </source>
</evidence>
<keyword evidence="3" id="KW-1185">Reference proteome</keyword>
<dbReference type="AlphaFoldDB" id="V9F4R4"/>
<dbReference type="HOGENOM" id="CLU_3243342_0_0_1"/>
<dbReference type="EMBL" id="ANIZ01001557">
    <property type="protein sequence ID" value="ETI46489.1"/>
    <property type="molecule type" value="Genomic_DNA"/>
</dbReference>
<sequence>MEVSLFSRTAFRRSAHYKLHELHPTGKGKMSRRQRSMSRVGLE</sequence>
<feature type="region of interest" description="Disordered" evidence="1">
    <location>
        <begin position="19"/>
        <end position="43"/>
    </location>
</feature>
<protein>
    <submittedName>
        <fullName evidence="2">Uncharacterized protein</fullName>
    </submittedName>
</protein>
<proteinExistence type="predicted"/>
<name>V9F4R4_PHYNI</name>